<dbReference type="AlphaFoldDB" id="A0A846TRP8"/>
<feature type="transmembrane region" description="Helical" evidence="1">
    <location>
        <begin position="159"/>
        <end position="177"/>
    </location>
</feature>
<gene>
    <name evidence="2" type="ORF">GTW58_00235</name>
</gene>
<dbReference type="Proteomes" id="UP000521379">
    <property type="component" value="Unassembled WGS sequence"/>
</dbReference>
<protein>
    <submittedName>
        <fullName evidence="2">CDP-alcohol phosphatidyltransferase family protein</fullName>
    </submittedName>
</protein>
<proteinExistence type="predicted"/>
<dbReference type="GO" id="GO:0016740">
    <property type="term" value="F:transferase activity"/>
    <property type="evidence" value="ECO:0007669"/>
    <property type="project" value="UniProtKB-KW"/>
</dbReference>
<dbReference type="Gene3D" id="1.20.120.1760">
    <property type="match status" value="1"/>
</dbReference>
<dbReference type="EMBL" id="JAAVUN010000001">
    <property type="protein sequence ID" value="NKE08402.1"/>
    <property type="molecule type" value="Genomic_DNA"/>
</dbReference>
<evidence type="ECO:0000256" key="1">
    <source>
        <dbReference type="SAM" id="Phobius"/>
    </source>
</evidence>
<keyword evidence="3" id="KW-1185">Reference proteome</keyword>
<accession>A0A846TRP8</accession>
<organism evidence="2 3">
    <name type="scientific">Kocuria subflava</name>
    <dbReference type="NCBI Taxonomy" id="1736139"/>
    <lineage>
        <taxon>Bacteria</taxon>
        <taxon>Bacillati</taxon>
        <taxon>Actinomycetota</taxon>
        <taxon>Actinomycetes</taxon>
        <taxon>Micrococcales</taxon>
        <taxon>Micrococcaceae</taxon>
        <taxon>Kocuria</taxon>
    </lineage>
</organism>
<sequence>MRRNVPQRTTGWAQRTAALLQRLHLTPNMISVASVVIAAIGCTCLVLAGIHDDALPRTLLLLTAALCAPLRLLANMLDGMLAVEGGMSSPVGDLYNELPDRLSDILFLAGAGYAATQVCGGITVGWVAASLAVLTAYVRSLGAAQGLSNHFNGPMSEPRRMWILVLGCLAALTEPLLPVPLGTSLVVALVVISLGSLVTVVVRLRRIAADLRATAPLHDDGGSSS</sequence>
<comment type="caution">
    <text evidence="2">The sequence shown here is derived from an EMBL/GenBank/DDBJ whole genome shotgun (WGS) entry which is preliminary data.</text>
</comment>
<keyword evidence="2" id="KW-0808">Transferase</keyword>
<feature type="transmembrane region" description="Helical" evidence="1">
    <location>
        <begin position="29"/>
        <end position="50"/>
    </location>
</feature>
<evidence type="ECO:0000313" key="2">
    <source>
        <dbReference type="EMBL" id="NKE08402.1"/>
    </source>
</evidence>
<feature type="transmembrane region" description="Helical" evidence="1">
    <location>
        <begin position="105"/>
        <end position="138"/>
    </location>
</feature>
<keyword evidence="1" id="KW-0472">Membrane</keyword>
<keyword evidence="1" id="KW-1133">Transmembrane helix</keyword>
<evidence type="ECO:0000313" key="3">
    <source>
        <dbReference type="Proteomes" id="UP000521379"/>
    </source>
</evidence>
<keyword evidence="1" id="KW-0812">Transmembrane</keyword>
<dbReference type="InterPro" id="IPR043130">
    <property type="entry name" value="CDP-OH_PTrfase_TM_dom"/>
</dbReference>
<reference evidence="2 3" key="1">
    <citation type="submission" date="2020-02" db="EMBL/GenBank/DDBJ databases">
        <authorList>
            <person name="Sun Q."/>
        </authorList>
    </citation>
    <scope>NUCLEOTIDE SEQUENCE [LARGE SCALE GENOMIC DNA]</scope>
    <source>
        <strain evidence="2 3">YIM 13062</strain>
    </source>
</reference>
<name>A0A846TRP8_9MICC</name>
<feature type="transmembrane region" description="Helical" evidence="1">
    <location>
        <begin position="183"/>
        <end position="202"/>
    </location>
</feature>